<reference evidence="7" key="1">
    <citation type="submission" date="2022-07" db="EMBL/GenBank/DDBJ databases">
        <title>Genome Sequence of Physisporinus lineatus.</title>
        <authorList>
            <person name="Buettner E."/>
        </authorList>
    </citation>
    <scope>NUCLEOTIDE SEQUENCE</scope>
    <source>
        <strain evidence="7">VT162</strain>
    </source>
</reference>
<feature type="region of interest" description="Disordered" evidence="4">
    <location>
        <begin position="64"/>
        <end position="83"/>
    </location>
</feature>
<dbReference type="AlphaFoldDB" id="A0AAD5UTU0"/>
<keyword evidence="2" id="KW-0175">Coiled coil</keyword>
<dbReference type="Pfam" id="PF18517">
    <property type="entry name" value="LZ3wCH"/>
    <property type="match status" value="1"/>
</dbReference>
<protein>
    <recommendedName>
        <fullName evidence="9">Leucine zipper with capping helix domain-containing protein</fullName>
    </recommendedName>
</protein>
<accession>A0AAD5UTU0</accession>
<dbReference type="EMBL" id="JANAWD010000577">
    <property type="protein sequence ID" value="KAJ3477637.1"/>
    <property type="molecule type" value="Genomic_DNA"/>
</dbReference>
<evidence type="ECO:0000256" key="1">
    <source>
        <dbReference type="ARBA" id="ARBA00004123"/>
    </source>
</evidence>
<evidence type="ECO:0008006" key="9">
    <source>
        <dbReference type="Google" id="ProtNLM"/>
    </source>
</evidence>
<keyword evidence="8" id="KW-1185">Reference proteome</keyword>
<evidence type="ECO:0000256" key="3">
    <source>
        <dbReference type="ARBA" id="ARBA00023242"/>
    </source>
</evidence>
<dbReference type="GO" id="GO:0005634">
    <property type="term" value="C:nucleus"/>
    <property type="evidence" value="ECO:0007669"/>
    <property type="project" value="UniProtKB-SubCell"/>
</dbReference>
<comment type="subcellular location">
    <subcellularLocation>
        <location evidence="1">Nucleus</location>
    </subcellularLocation>
</comment>
<name>A0AAD5UTU0_9APHY</name>
<dbReference type="InterPro" id="IPR040661">
    <property type="entry name" value="LZ3wCH"/>
</dbReference>
<keyword evidence="3" id="KW-0539">Nucleus</keyword>
<evidence type="ECO:0000256" key="2">
    <source>
        <dbReference type="ARBA" id="ARBA00023054"/>
    </source>
</evidence>
<feature type="domain" description="Mnd1 HTH" evidence="5">
    <location>
        <begin position="12"/>
        <end position="38"/>
    </location>
</feature>
<gene>
    <name evidence="7" type="ORF">NLI96_g10325</name>
</gene>
<sequence>MAISSAERARETGPKMKGIVSQSVKDVLQSLVDDGLMQNRMQVVRENQRTQSAQLDDLKEQLEVEAASRQESTERTSSLSRLSEAKSELVELEKELLQYGACDPLVLEDKKRALILAKEAVARWTDNYIILMSHFTRQYCVDPEDIRKHLGVEESYEDI</sequence>
<evidence type="ECO:0000259" key="6">
    <source>
        <dbReference type="Pfam" id="PF18517"/>
    </source>
</evidence>
<organism evidence="7 8">
    <name type="scientific">Meripilus lineatus</name>
    <dbReference type="NCBI Taxonomy" id="2056292"/>
    <lineage>
        <taxon>Eukaryota</taxon>
        <taxon>Fungi</taxon>
        <taxon>Dikarya</taxon>
        <taxon>Basidiomycota</taxon>
        <taxon>Agaricomycotina</taxon>
        <taxon>Agaricomycetes</taxon>
        <taxon>Polyporales</taxon>
        <taxon>Meripilaceae</taxon>
        <taxon>Meripilus</taxon>
    </lineage>
</organism>
<dbReference type="Pfam" id="PF03962">
    <property type="entry name" value="Mnd1"/>
    <property type="match status" value="1"/>
</dbReference>
<evidence type="ECO:0000313" key="7">
    <source>
        <dbReference type="EMBL" id="KAJ3477637.1"/>
    </source>
</evidence>
<evidence type="ECO:0000313" key="8">
    <source>
        <dbReference type="Proteomes" id="UP001212997"/>
    </source>
</evidence>
<dbReference type="Proteomes" id="UP001212997">
    <property type="component" value="Unassembled WGS sequence"/>
</dbReference>
<proteinExistence type="predicted"/>
<feature type="domain" description="Leucine zipper with capping helix" evidence="6">
    <location>
        <begin position="106"/>
        <end position="156"/>
    </location>
</feature>
<evidence type="ECO:0000259" key="5">
    <source>
        <dbReference type="Pfam" id="PF03962"/>
    </source>
</evidence>
<comment type="caution">
    <text evidence="7">The sequence shown here is derived from an EMBL/GenBank/DDBJ whole genome shotgun (WGS) entry which is preliminary data.</text>
</comment>
<evidence type="ECO:0000256" key="4">
    <source>
        <dbReference type="SAM" id="MobiDB-lite"/>
    </source>
</evidence>
<feature type="compositionally biased region" description="Basic and acidic residues" evidence="4">
    <location>
        <begin position="64"/>
        <end position="74"/>
    </location>
</feature>
<dbReference type="InterPro" id="IPR040453">
    <property type="entry name" value="Mnd1_HTH"/>
</dbReference>